<reference evidence="1" key="1">
    <citation type="submission" date="2024-09" db="EMBL/GenBank/DDBJ databases">
        <title>Draft Genome Sequences of Neofusicoccum parvum.</title>
        <authorList>
            <person name="Ashida A."/>
            <person name="Camagna M."/>
            <person name="Tanaka A."/>
            <person name="Takemoto D."/>
        </authorList>
    </citation>
    <scope>NUCLEOTIDE SEQUENCE</scope>
    <source>
        <strain evidence="1">PPO83</strain>
    </source>
</reference>
<dbReference type="EMBL" id="BSXG01000280">
    <property type="protein sequence ID" value="GME35893.1"/>
    <property type="molecule type" value="Genomic_DNA"/>
</dbReference>
<keyword evidence="1" id="KW-0808">Transferase</keyword>
<gene>
    <name evidence="1" type="primary">g5383</name>
    <name evidence="1" type="ORF">NpPPO83_00005383</name>
</gene>
<accession>A0ACB5SDE6</accession>
<keyword evidence="1" id="KW-0418">Kinase</keyword>
<dbReference type="Proteomes" id="UP001165186">
    <property type="component" value="Unassembled WGS sequence"/>
</dbReference>
<evidence type="ECO:0000313" key="2">
    <source>
        <dbReference type="Proteomes" id="UP001165186"/>
    </source>
</evidence>
<proteinExistence type="predicted"/>
<organism evidence="1 2">
    <name type="scientific">Neofusicoccum parvum</name>
    <dbReference type="NCBI Taxonomy" id="310453"/>
    <lineage>
        <taxon>Eukaryota</taxon>
        <taxon>Fungi</taxon>
        <taxon>Dikarya</taxon>
        <taxon>Ascomycota</taxon>
        <taxon>Pezizomycotina</taxon>
        <taxon>Dothideomycetes</taxon>
        <taxon>Dothideomycetes incertae sedis</taxon>
        <taxon>Botryosphaeriales</taxon>
        <taxon>Botryosphaeriaceae</taxon>
        <taxon>Neofusicoccum</taxon>
    </lineage>
</organism>
<protein>
    <submittedName>
        <fullName evidence="1">Kinase-related protein</fullName>
    </submittedName>
</protein>
<name>A0ACB5SDE6_9PEZI</name>
<keyword evidence="2" id="KW-1185">Reference proteome</keyword>
<evidence type="ECO:0000313" key="1">
    <source>
        <dbReference type="EMBL" id="GME35893.1"/>
    </source>
</evidence>
<comment type="caution">
    <text evidence="1">The sequence shown here is derived from an EMBL/GenBank/DDBJ whole genome shotgun (WGS) entry which is preliminary data.</text>
</comment>
<sequence length="554" mass="61495">MKTPVRAGTLASTFLILLVLCTILRHSEYLKDRWNHIDEIKGELAGGLKAHLGAGQTKTTSIDPKFIGFGTPEPASTPLPTPHVSTSEPTPAPGVGQPVSEPGESQQTDPRPEGVGAGAATNGLDDEQPPTPEAEAGDENDEAEAETDGADGDFGSAPLEALPDKVVVMGKTAEEDVTWVNEHLPDWQHAVYSVDDLNATLHTPMNKGKEAMAYLTYLIESYGNYPSTVAFIHSHQDRFWHSAGMPARSNMVALKALNIDYVQQIMMRPVEDYVLYRQWLMETDLDDENSGRVFEYLWHVMFGREPVHMEDQVDRLVKKTWEKYKQLPRSQRLLIGVSGIPGSGKTTLAARVVYRVNEMHRAEMPGASAGEPPIAAFIPMDGYHLSRAQLDAMPDPYTAHARRGAHFTFDGDSFLALVKELRKPLAPESHTLYAPSFDHAIKDPVADDIGIAPTTRVIVFEGNYLTLDRDPWREAAHLMDERWFVEVDFDTARKRLVSRHVKAGIAKGEEDAHKRITENDLVNGQQIVDERVTVDEILISREDDAWRPEAQGGQ</sequence>